<protein>
    <submittedName>
        <fullName evidence="4">Amidohydrolase</fullName>
    </submittedName>
</protein>
<organism evidence="4 5">
    <name type="scientific">Caulobacter flavus</name>
    <dbReference type="NCBI Taxonomy" id="1679497"/>
    <lineage>
        <taxon>Bacteria</taxon>
        <taxon>Pseudomonadati</taxon>
        <taxon>Pseudomonadota</taxon>
        <taxon>Alphaproteobacteria</taxon>
        <taxon>Caulobacterales</taxon>
        <taxon>Caulobacteraceae</taxon>
        <taxon>Caulobacter</taxon>
    </lineage>
</organism>
<keyword evidence="4" id="KW-0378">Hydrolase</keyword>
<reference evidence="4 5" key="1">
    <citation type="submission" date="2017-12" db="EMBL/GenBank/DDBJ databases">
        <title>The genome sequence of Caulobacter flavus CGMCC1 15093.</title>
        <authorList>
            <person name="Gao J."/>
            <person name="Mao X."/>
            <person name="Sun J."/>
        </authorList>
    </citation>
    <scope>NUCLEOTIDE SEQUENCE [LARGE SCALE GENOMIC DNA]</scope>
    <source>
        <strain evidence="4 5">CGMCC1 15093</strain>
    </source>
</reference>
<dbReference type="EMBL" id="PJRQ01000007">
    <property type="protein sequence ID" value="PLR20054.1"/>
    <property type="molecule type" value="Genomic_DNA"/>
</dbReference>
<sequence>MTSRSARILLGGLCAAALSTSIAVAQTRPLAVVNAEIFDATGSTPYRGTLVAKDGRILEVGPKVKAPKGATIVDAKGAALIPGLFDVHTHWTPAGAPAIVPKIADAYLASGVTTVNDFHQQPESFAPRRAWLGTLTAPHVNFVARMSTPGGHGADWADQATTRWVDTPESARLAVEEIAAYKPDAIKAFTDGWRYGSAPDNTSMDAWTLKALTEAAHKHNLKVLTHTVTVERGKVAAASGVDVIAHSLQDEPLDAEAVAAIKASGLFYAPTLAVYEPVKPGARPPADPDSPRNVQARRKFGYALTNAKVLFDAGVPVALGTDAGMPGTPHGPSTLRELELLVQAGLTPAQALVAGTATSARAMNLLADRGTLEVGKRADFVLVSGKPWETISDVRRTERVFLDGQAVFGPGAVRAPANDKPTPPAVKAVALIDDFERADGRTSLDTLRLDDFDGGRDRSLEVSQVIEREGGGKVLSVGARMATKDDASAGVLLPLTRGSVVPADATAFKGLRFAVRGDGGPYVVTLVGAAGRWTTKVEAGPQWKTVELPFTAFKPVAARGEAPAFTGTDLLQVGVEGERAAGTKLWFELDDVAFY</sequence>
<reference evidence="3 6" key="2">
    <citation type="submission" date="2018-01" db="EMBL/GenBank/DDBJ databases">
        <title>Complete genome sequence of Caulobacter flavus RHGG3.</title>
        <authorList>
            <person name="Yang E."/>
        </authorList>
    </citation>
    <scope>NUCLEOTIDE SEQUENCE [LARGE SCALE GENOMIC DNA]</scope>
    <source>
        <strain evidence="3 6">RHGG3</strain>
    </source>
</reference>
<dbReference type="Pfam" id="PF01979">
    <property type="entry name" value="Amidohydro_1"/>
    <property type="match status" value="1"/>
</dbReference>
<dbReference type="KEGG" id="cfh:C1707_11290"/>
<dbReference type="PANTHER" id="PTHR43135">
    <property type="entry name" value="ALPHA-D-RIBOSE 1-METHYLPHOSPHONATE 5-TRIPHOSPHATE DIPHOSPHATASE"/>
    <property type="match status" value="1"/>
</dbReference>
<dbReference type="Proteomes" id="UP000234483">
    <property type="component" value="Unassembled WGS sequence"/>
</dbReference>
<feature type="signal peptide" evidence="1">
    <location>
        <begin position="1"/>
        <end position="25"/>
    </location>
</feature>
<feature type="chain" id="PRO_5044578171" evidence="1">
    <location>
        <begin position="26"/>
        <end position="595"/>
    </location>
</feature>
<dbReference type="AlphaFoldDB" id="A0A2N5D1W1"/>
<dbReference type="OrthoDB" id="8098664at2"/>
<dbReference type="Gene3D" id="3.30.110.90">
    <property type="entry name" value="Amidohydrolase"/>
    <property type="match status" value="1"/>
</dbReference>
<dbReference type="Gene3D" id="1.20.58.520">
    <property type="entry name" value="Amidohydrolase"/>
    <property type="match status" value="1"/>
</dbReference>
<accession>A0A2N5D1W1</accession>
<dbReference type="Gene3D" id="3.40.50.10910">
    <property type="entry name" value="Amidohydrolase"/>
    <property type="match status" value="1"/>
</dbReference>
<dbReference type="GO" id="GO:0016810">
    <property type="term" value="F:hydrolase activity, acting on carbon-nitrogen (but not peptide) bonds"/>
    <property type="evidence" value="ECO:0007669"/>
    <property type="project" value="InterPro"/>
</dbReference>
<evidence type="ECO:0000313" key="3">
    <source>
        <dbReference type="EMBL" id="AYV46804.1"/>
    </source>
</evidence>
<evidence type="ECO:0000313" key="6">
    <source>
        <dbReference type="Proteomes" id="UP000281192"/>
    </source>
</evidence>
<dbReference type="InterPro" id="IPR032466">
    <property type="entry name" value="Metal_Hydrolase"/>
</dbReference>
<dbReference type="SUPFAM" id="SSF51338">
    <property type="entry name" value="Composite domain of metallo-dependent hydrolases"/>
    <property type="match status" value="1"/>
</dbReference>
<dbReference type="InterPro" id="IPR006680">
    <property type="entry name" value="Amidohydro-rel"/>
</dbReference>
<dbReference type="SUPFAM" id="SSF49785">
    <property type="entry name" value="Galactose-binding domain-like"/>
    <property type="match status" value="1"/>
</dbReference>
<dbReference type="Gene3D" id="2.30.40.10">
    <property type="entry name" value="Urease, subunit C, domain 1"/>
    <property type="match status" value="1"/>
</dbReference>
<dbReference type="EMBL" id="CP026100">
    <property type="protein sequence ID" value="AYV46804.1"/>
    <property type="molecule type" value="Genomic_DNA"/>
</dbReference>
<dbReference type="PANTHER" id="PTHR43135:SF3">
    <property type="entry name" value="ALPHA-D-RIBOSE 1-METHYLPHOSPHONATE 5-TRIPHOSPHATE DIPHOSPHATASE"/>
    <property type="match status" value="1"/>
</dbReference>
<dbReference type="InterPro" id="IPR011059">
    <property type="entry name" value="Metal-dep_hydrolase_composite"/>
</dbReference>
<dbReference type="InterPro" id="IPR008979">
    <property type="entry name" value="Galactose-bd-like_sf"/>
</dbReference>
<feature type="domain" description="Amidohydrolase-related" evidence="2">
    <location>
        <begin position="80"/>
        <end position="407"/>
    </location>
</feature>
<dbReference type="Proteomes" id="UP000281192">
    <property type="component" value="Chromosome"/>
</dbReference>
<evidence type="ECO:0000313" key="5">
    <source>
        <dbReference type="Proteomes" id="UP000234483"/>
    </source>
</evidence>
<evidence type="ECO:0000313" key="4">
    <source>
        <dbReference type="EMBL" id="PLR20054.1"/>
    </source>
</evidence>
<dbReference type="RefSeq" id="WP_101711448.1">
    <property type="nucleotide sequence ID" value="NZ_CP026100.1"/>
</dbReference>
<dbReference type="InterPro" id="IPR051781">
    <property type="entry name" value="Metallo-dep_Hydrolase"/>
</dbReference>
<gene>
    <name evidence="3" type="ORF">C1707_11290</name>
    <name evidence="4" type="ORF">CFHF_02480</name>
</gene>
<name>A0A2N5D1W1_9CAUL</name>
<keyword evidence="6" id="KW-1185">Reference proteome</keyword>
<keyword evidence="1" id="KW-0732">Signal</keyword>
<proteinExistence type="predicted"/>
<dbReference type="SUPFAM" id="SSF51556">
    <property type="entry name" value="Metallo-dependent hydrolases"/>
    <property type="match status" value="1"/>
</dbReference>
<evidence type="ECO:0000259" key="2">
    <source>
        <dbReference type="Pfam" id="PF01979"/>
    </source>
</evidence>
<evidence type="ECO:0000256" key="1">
    <source>
        <dbReference type="SAM" id="SignalP"/>
    </source>
</evidence>